<keyword evidence="5" id="KW-0804">Transcription</keyword>
<evidence type="ECO:0000313" key="8">
    <source>
        <dbReference type="EMBL" id="KLV06711.1"/>
    </source>
</evidence>
<evidence type="ECO:0000256" key="5">
    <source>
        <dbReference type="ARBA" id="ARBA00023163"/>
    </source>
</evidence>
<evidence type="ECO:0000256" key="2">
    <source>
        <dbReference type="ARBA" id="ARBA00023015"/>
    </source>
</evidence>
<dbReference type="GO" id="GO:0003677">
    <property type="term" value="F:DNA binding"/>
    <property type="evidence" value="ECO:0007669"/>
    <property type="project" value="UniProtKB-KW"/>
</dbReference>
<dbReference type="RefSeq" id="WP_047886777.1">
    <property type="nucleotide sequence ID" value="NZ_LDOU01000020.1"/>
</dbReference>
<evidence type="ECO:0000259" key="6">
    <source>
        <dbReference type="Pfam" id="PF04542"/>
    </source>
</evidence>
<dbReference type="Gene3D" id="1.10.10.10">
    <property type="entry name" value="Winged helix-like DNA-binding domain superfamily/Winged helix DNA-binding domain"/>
    <property type="match status" value="1"/>
</dbReference>
<dbReference type="SUPFAM" id="SSF88946">
    <property type="entry name" value="Sigma2 domain of RNA polymerase sigma factors"/>
    <property type="match status" value="1"/>
</dbReference>
<comment type="caution">
    <text evidence="8">The sequence shown here is derived from an EMBL/GenBank/DDBJ whole genome shotgun (WGS) entry which is preliminary data.</text>
</comment>
<evidence type="ECO:0000259" key="7">
    <source>
        <dbReference type="Pfam" id="PF04545"/>
    </source>
</evidence>
<reference evidence="8 9" key="1">
    <citation type="submission" date="2015-05" db="EMBL/GenBank/DDBJ databases">
        <title>Photobacterium galathea sp. nov.</title>
        <authorList>
            <person name="Machado H."/>
            <person name="Gram L."/>
        </authorList>
    </citation>
    <scope>NUCLEOTIDE SEQUENCE [LARGE SCALE GENOMIC DNA]</scope>
    <source>
        <strain evidence="8 9">DSM 22954</strain>
    </source>
</reference>
<comment type="similarity">
    <text evidence="1">Belongs to the sigma-70 factor family. ECF subfamily.</text>
</comment>
<evidence type="ECO:0000313" key="9">
    <source>
        <dbReference type="Proteomes" id="UP000035909"/>
    </source>
</evidence>
<dbReference type="InterPro" id="IPR014284">
    <property type="entry name" value="RNA_pol_sigma-70_dom"/>
</dbReference>
<dbReference type="InterPro" id="IPR013325">
    <property type="entry name" value="RNA_pol_sigma_r2"/>
</dbReference>
<protein>
    <recommendedName>
        <fullName evidence="10">RNA polymerase sigma70</fullName>
    </recommendedName>
</protein>
<keyword evidence="9" id="KW-1185">Reference proteome</keyword>
<dbReference type="InterPro" id="IPR036388">
    <property type="entry name" value="WH-like_DNA-bd_sf"/>
</dbReference>
<organism evidence="8 9">
    <name type="scientific">Photobacterium ganghwense</name>
    <dbReference type="NCBI Taxonomy" id="320778"/>
    <lineage>
        <taxon>Bacteria</taxon>
        <taxon>Pseudomonadati</taxon>
        <taxon>Pseudomonadota</taxon>
        <taxon>Gammaproteobacteria</taxon>
        <taxon>Vibrionales</taxon>
        <taxon>Vibrionaceae</taxon>
        <taxon>Photobacterium</taxon>
    </lineage>
</organism>
<dbReference type="Pfam" id="PF04545">
    <property type="entry name" value="Sigma70_r4"/>
    <property type="match status" value="1"/>
</dbReference>
<dbReference type="InterPro" id="IPR039425">
    <property type="entry name" value="RNA_pol_sigma-70-like"/>
</dbReference>
<dbReference type="NCBIfam" id="TIGR02937">
    <property type="entry name" value="sigma70-ECF"/>
    <property type="match status" value="1"/>
</dbReference>
<evidence type="ECO:0000256" key="3">
    <source>
        <dbReference type="ARBA" id="ARBA00023082"/>
    </source>
</evidence>
<evidence type="ECO:0008006" key="10">
    <source>
        <dbReference type="Google" id="ProtNLM"/>
    </source>
</evidence>
<keyword evidence="3" id="KW-0731">Sigma factor</keyword>
<dbReference type="PATRIC" id="fig|320778.3.peg.4050"/>
<dbReference type="InterPro" id="IPR013324">
    <property type="entry name" value="RNA_pol_sigma_r3/r4-like"/>
</dbReference>
<dbReference type="STRING" id="320778.ABT57_18635"/>
<dbReference type="GO" id="GO:0016987">
    <property type="term" value="F:sigma factor activity"/>
    <property type="evidence" value="ECO:0007669"/>
    <property type="project" value="UniProtKB-KW"/>
</dbReference>
<dbReference type="Pfam" id="PF04542">
    <property type="entry name" value="Sigma70_r2"/>
    <property type="match status" value="1"/>
</dbReference>
<accession>A0A0J1H4R2</accession>
<dbReference type="AlphaFoldDB" id="A0A0J1H4R2"/>
<dbReference type="Proteomes" id="UP000035909">
    <property type="component" value="Unassembled WGS sequence"/>
</dbReference>
<feature type="domain" description="RNA polymerase sigma-70 region 4" evidence="7">
    <location>
        <begin position="117"/>
        <end position="165"/>
    </location>
</feature>
<sequence length="192" mass="22274">MPKAIVLKQTSAVPCLIETWHLSESELYYWLLKQTGDPDLSFDLLQDTFLKALQQRQAFCDIQNQRAWLYRVARNMLIDKQRRANQEQVQELSDNESISEEHELPAVDSLAQCLPKALSKLTESESEIIKQCDLQGLTQHEFAEKNGLTLVAAKSRIQRARQKLKSILQTQCRIRFDEQQRVCCFFKDSDSL</sequence>
<evidence type="ECO:0000256" key="4">
    <source>
        <dbReference type="ARBA" id="ARBA00023125"/>
    </source>
</evidence>
<keyword evidence="4" id="KW-0238">DNA-binding</keyword>
<dbReference type="EMBL" id="LDOU01000020">
    <property type="protein sequence ID" value="KLV06711.1"/>
    <property type="molecule type" value="Genomic_DNA"/>
</dbReference>
<dbReference type="InterPro" id="IPR007630">
    <property type="entry name" value="RNA_pol_sigma70_r4"/>
</dbReference>
<feature type="domain" description="RNA polymerase sigma-70 region 2" evidence="6">
    <location>
        <begin position="26"/>
        <end position="85"/>
    </location>
</feature>
<dbReference type="PANTHER" id="PTHR43133">
    <property type="entry name" value="RNA POLYMERASE ECF-TYPE SIGMA FACTO"/>
    <property type="match status" value="1"/>
</dbReference>
<dbReference type="OrthoDB" id="9797134at2"/>
<dbReference type="PANTHER" id="PTHR43133:SF8">
    <property type="entry name" value="RNA POLYMERASE SIGMA FACTOR HI_1459-RELATED"/>
    <property type="match status" value="1"/>
</dbReference>
<name>A0A0J1H4R2_9GAMM</name>
<evidence type="ECO:0000256" key="1">
    <source>
        <dbReference type="ARBA" id="ARBA00010641"/>
    </source>
</evidence>
<dbReference type="Gene3D" id="1.10.1740.10">
    <property type="match status" value="1"/>
</dbReference>
<gene>
    <name evidence="8" type="ORF">ABT57_18635</name>
</gene>
<dbReference type="GO" id="GO:0006352">
    <property type="term" value="P:DNA-templated transcription initiation"/>
    <property type="evidence" value="ECO:0007669"/>
    <property type="project" value="InterPro"/>
</dbReference>
<dbReference type="SUPFAM" id="SSF88659">
    <property type="entry name" value="Sigma3 and sigma4 domains of RNA polymerase sigma factors"/>
    <property type="match status" value="1"/>
</dbReference>
<dbReference type="InterPro" id="IPR007627">
    <property type="entry name" value="RNA_pol_sigma70_r2"/>
</dbReference>
<keyword evidence="2" id="KW-0805">Transcription regulation</keyword>
<proteinExistence type="inferred from homology"/>